<evidence type="ECO:0000313" key="22">
    <source>
        <dbReference type="EMBL" id="SDN75726.1"/>
    </source>
</evidence>
<keyword evidence="6 19" id="KW-0547">Nucleotide-binding</keyword>
<keyword evidence="9 19" id="KW-0784">Thiamine biosynthesis</keyword>
<evidence type="ECO:0000256" key="1">
    <source>
        <dbReference type="ARBA" id="ARBA00004496"/>
    </source>
</evidence>
<dbReference type="HAMAP" id="MF_00021">
    <property type="entry name" value="ThiI"/>
    <property type="match status" value="1"/>
</dbReference>
<dbReference type="InterPro" id="IPR054173">
    <property type="entry name" value="ThiI_fer"/>
</dbReference>
<evidence type="ECO:0000259" key="21">
    <source>
        <dbReference type="PROSITE" id="PS51165"/>
    </source>
</evidence>
<dbReference type="SUPFAM" id="SSF52402">
    <property type="entry name" value="Adenine nucleotide alpha hydrolases-like"/>
    <property type="match status" value="1"/>
</dbReference>
<dbReference type="PANTHER" id="PTHR43209:SF1">
    <property type="entry name" value="TRNA SULFURTRANSFERASE"/>
    <property type="match status" value="1"/>
</dbReference>
<dbReference type="CDD" id="cd11716">
    <property type="entry name" value="THUMP_ThiI"/>
    <property type="match status" value="1"/>
</dbReference>
<dbReference type="Pfam" id="PF02568">
    <property type="entry name" value="ThiI"/>
    <property type="match status" value="1"/>
</dbReference>
<dbReference type="GO" id="GO:0140741">
    <property type="term" value="F:tRNA-uracil-4 sulfurtransferase activity"/>
    <property type="evidence" value="ECO:0007669"/>
    <property type="project" value="UniProtKB-EC"/>
</dbReference>
<gene>
    <name evidence="19" type="primary">thiI</name>
    <name evidence="22" type="ORF">SAMN05421677_10154</name>
</gene>
<evidence type="ECO:0000256" key="7">
    <source>
        <dbReference type="ARBA" id="ARBA00022840"/>
    </source>
</evidence>
<dbReference type="FunFam" id="3.40.50.620:FF:000053">
    <property type="entry name" value="Probable tRNA sulfurtransferase"/>
    <property type="match status" value="1"/>
</dbReference>
<dbReference type="STRING" id="240303.SAMN05421677_10154"/>
<evidence type="ECO:0000256" key="13">
    <source>
        <dbReference type="ARBA" id="ARBA00061472"/>
    </source>
</evidence>
<dbReference type="PROSITE" id="PS51165">
    <property type="entry name" value="THUMP"/>
    <property type="match status" value="1"/>
</dbReference>
<feature type="region of interest" description="Disordered" evidence="20">
    <location>
        <begin position="387"/>
        <end position="406"/>
    </location>
</feature>
<dbReference type="InterPro" id="IPR050102">
    <property type="entry name" value="tRNA_sulfurtransferase_ThiI"/>
</dbReference>
<evidence type="ECO:0000256" key="14">
    <source>
        <dbReference type="ARBA" id="ARBA00066827"/>
    </source>
</evidence>
<evidence type="ECO:0000256" key="12">
    <source>
        <dbReference type="ARBA" id="ARBA00058382"/>
    </source>
</evidence>
<evidence type="ECO:0000256" key="10">
    <source>
        <dbReference type="ARBA" id="ARBA00050570"/>
    </source>
</evidence>
<dbReference type="GO" id="GO:0009228">
    <property type="term" value="P:thiamine biosynthetic process"/>
    <property type="evidence" value="ECO:0007669"/>
    <property type="project" value="UniProtKB-KW"/>
</dbReference>
<comment type="catalytic activity">
    <reaction evidence="10 19">
        <text>[ThiI sulfur-carrier protein]-S-sulfanyl-L-cysteine + a uridine in tRNA + 2 reduced [2Fe-2S]-[ferredoxin] + ATP + H(+) = [ThiI sulfur-carrier protein]-L-cysteine + a 4-thiouridine in tRNA + 2 oxidized [2Fe-2S]-[ferredoxin] + AMP + diphosphate</text>
        <dbReference type="Rhea" id="RHEA:24176"/>
        <dbReference type="Rhea" id="RHEA-COMP:10000"/>
        <dbReference type="Rhea" id="RHEA-COMP:10001"/>
        <dbReference type="Rhea" id="RHEA-COMP:13337"/>
        <dbReference type="Rhea" id="RHEA-COMP:13338"/>
        <dbReference type="Rhea" id="RHEA-COMP:13339"/>
        <dbReference type="Rhea" id="RHEA-COMP:13340"/>
        <dbReference type="ChEBI" id="CHEBI:15378"/>
        <dbReference type="ChEBI" id="CHEBI:29950"/>
        <dbReference type="ChEBI" id="CHEBI:30616"/>
        <dbReference type="ChEBI" id="CHEBI:33019"/>
        <dbReference type="ChEBI" id="CHEBI:33737"/>
        <dbReference type="ChEBI" id="CHEBI:33738"/>
        <dbReference type="ChEBI" id="CHEBI:61963"/>
        <dbReference type="ChEBI" id="CHEBI:65315"/>
        <dbReference type="ChEBI" id="CHEBI:136798"/>
        <dbReference type="ChEBI" id="CHEBI:456215"/>
        <dbReference type="EC" id="2.8.1.4"/>
    </reaction>
</comment>
<evidence type="ECO:0000256" key="20">
    <source>
        <dbReference type="SAM" id="MobiDB-lite"/>
    </source>
</evidence>
<dbReference type="EMBL" id="FNIZ01000001">
    <property type="protein sequence ID" value="SDN75726.1"/>
    <property type="molecule type" value="Genomic_DNA"/>
</dbReference>
<feature type="binding site" evidence="19">
    <location>
        <begin position="210"/>
        <end position="211"/>
    </location>
    <ligand>
        <name>ATP</name>
        <dbReference type="ChEBI" id="CHEBI:30616"/>
    </ligand>
</feature>
<evidence type="ECO:0000256" key="9">
    <source>
        <dbReference type="ARBA" id="ARBA00022977"/>
    </source>
</evidence>
<name>A0A1H0E0B1_HALAD</name>
<reference evidence="23" key="1">
    <citation type="submission" date="2016-10" db="EMBL/GenBank/DDBJ databases">
        <authorList>
            <person name="Varghese N."/>
            <person name="Submissions S."/>
        </authorList>
    </citation>
    <scope>NUCLEOTIDE SEQUENCE [LARGE SCALE GENOMIC DNA]</scope>
    <source>
        <strain evidence="23">CGMCC 1.3703</strain>
    </source>
</reference>
<organism evidence="22 23">
    <name type="scientific">Halobacillus aidingensis</name>
    <dbReference type="NCBI Taxonomy" id="240303"/>
    <lineage>
        <taxon>Bacteria</taxon>
        <taxon>Bacillati</taxon>
        <taxon>Bacillota</taxon>
        <taxon>Bacilli</taxon>
        <taxon>Bacillales</taxon>
        <taxon>Bacillaceae</taxon>
        <taxon>Halobacillus</taxon>
    </lineage>
</organism>
<dbReference type="CDD" id="cd01712">
    <property type="entry name" value="PPase_ThiI"/>
    <property type="match status" value="1"/>
</dbReference>
<dbReference type="NCBIfam" id="TIGR00342">
    <property type="entry name" value="tRNA uracil 4-sulfurtransferase ThiI"/>
    <property type="match status" value="1"/>
</dbReference>
<dbReference type="SUPFAM" id="SSF143437">
    <property type="entry name" value="THUMP domain-like"/>
    <property type="match status" value="1"/>
</dbReference>
<evidence type="ECO:0000256" key="5">
    <source>
        <dbReference type="ARBA" id="ARBA00022679"/>
    </source>
</evidence>
<keyword evidence="3 19" id="KW-0963">Cytoplasm</keyword>
<dbReference type="GO" id="GO:0000049">
    <property type="term" value="F:tRNA binding"/>
    <property type="evidence" value="ECO:0007669"/>
    <property type="project" value="UniProtKB-UniRule"/>
</dbReference>
<dbReference type="GO" id="GO:0002937">
    <property type="term" value="P:tRNA 4-thiouridine biosynthesis"/>
    <property type="evidence" value="ECO:0007669"/>
    <property type="project" value="TreeGrafter"/>
</dbReference>
<dbReference type="GO" id="GO:0009229">
    <property type="term" value="P:thiamine diphosphate biosynthetic process"/>
    <property type="evidence" value="ECO:0007669"/>
    <property type="project" value="UniProtKB-UniRule"/>
</dbReference>
<feature type="domain" description="THUMP" evidence="21">
    <location>
        <begin position="63"/>
        <end position="167"/>
    </location>
</feature>
<dbReference type="InterPro" id="IPR003720">
    <property type="entry name" value="tRNA_STrfase"/>
</dbReference>
<dbReference type="Pfam" id="PF02926">
    <property type="entry name" value="THUMP"/>
    <property type="match status" value="1"/>
</dbReference>
<comment type="catalytic activity">
    <reaction evidence="11 19">
        <text>[ThiS sulfur-carrier protein]-C-terminal Gly-Gly-AMP + S-sulfanyl-L-cysteinyl-[cysteine desulfurase] + AH2 = [ThiS sulfur-carrier protein]-C-terminal-Gly-aminoethanethioate + L-cysteinyl-[cysteine desulfurase] + A + AMP + 2 H(+)</text>
        <dbReference type="Rhea" id="RHEA:43340"/>
        <dbReference type="Rhea" id="RHEA-COMP:12157"/>
        <dbReference type="Rhea" id="RHEA-COMP:12158"/>
        <dbReference type="Rhea" id="RHEA-COMP:12910"/>
        <dbReference type="Rhea" id="RHEA-COMP:19908"/>
        <dbReference type="ChEBI" id="CHEBI:13193"/>
        <dbReference type="ChEBI" id="CHEBI:15378"/>
        <dbReference type="ChEBI" id="CHEBI:17499"/>
        <dbReference type="ChEBI" id="CHEBI:29950"/>
        <dbReference type="ChEBI" id="CHEBI:61963"/>
        <dbReference type="ChEBI" id="CHEBI:90618"/>
        <dbReference type="ChEBI" id="CHEBI:232372"/>
        <dbReference type="ChEBI" id="CHEBI:456215"/>
    </reaction>
</comment>
<evidence type="ECO:0000313" key="23">
    <source>
        <dbReference type="Proteomes" id="UP000198860"/>
    </source>
</evidence>
<dbReference type="InterPro" id="IPR020536">
    <property type="entry name" value="ThiI_AANH"/>
</dbReference>
<accession>A0A1H0E0B1</accession>
<dbReference type="InterPro" id="IPR014729">
    <property type="entry name" value="Rossmann-like_a/b/a_fold"/>
</dbReference>
<evidence type="ECO:0000256" key="17">
    <source>
        <dbReference type="ARBA" id="ARBA00077849"/>
    </source>
</evidence>
<protein>
    <recommendedName>
        <fullName evidence="15 19">Probable tRNA sulfurtransferase</fullName>
        <ecNumber evidence="14 19">2.8.1.4</ecNumber>
    </recommendedName>
    <alternativeName>
        <fullName evidence="16 19">Sulfur carrier protein ThiS sulfurtransferase</fullName>
    </alternativeName>
    <alternativeName>
        <fullName evidence="17 19">Thiamine biosynthesis protein ThiI</fullName>
    </alternativeName>
    <alternativeName>
        <fullName evidence="18 19">tRNA 4-thiouridine synthase</fullName>
    </alternativeName>
</protein>
<comment type="function">
    <text evidence="12 19">Catalyzes the ATP-dependent transfer of a sulfur to tRNA to produce 4-thiouridine in position 8 of tRNAs, which functions as a near-UV photosensor. Also catalyzes the transfer of sulfur to the sulfur carrier protein ThiS, forming ThiS-thiocarboxylate. This is a step in the synthesis of thiazole, in the thiamine biosynthesis pathway. The sulfur is donated as persulfide by IscS.</text>
</comment>
<evidence type="ECO:0000256" key="8">
    <source>
        <dbReference type="ARBA" id="ARBA00022884"/>
    </source>
</evidence>
<evidence type="ECO:0000256" key="4">
    <source>
        <dbReference type="ARBA" id="ARBA00022555"/>
    </source>
</evidence>
<evidence type="ECO:0000256" key="18">
    <source>
        <dbReference type="ARBA" id="ARBA00080570"/>
    </source>
</evidence>
<dbReference type="InterPro" id="IPR004114">
    <property type="entry name" value="THUMP_dom"/>
</dbReference>
<keyword evidence="8 19" id="KW-0694">RNA-binding</keyword>
<keyword evidence="23" id="KW-1185">Reference proteome</keyword>
<dbReference type="EC" id="2.8.1.4" evidence="14 19"/>
<comment type="similarity">
    <text evidence="13 19">Belongs to the ThiI family.</text>
</comment>
<evidence type="ECO:0000256" key="2">
    <source>
        <dbReference type="ARBA" id="ARBA00004948"/>
    </source>
</evidence>
<dbReference type="UniPathway" id="UPA00060"/>
<evidence type="ECO:0000256" key="6">
    <source>
        <dbReference type="ARBA" id="ARBA00022741"/>
    </source>
</evidence>
<feature type="binding site" evidence="19">
    <location>
        <begin position="185"/>
        <end position="186"/>
    </location>
    <ligand>
        <name>ATP</name>
        <dbReference type="ChEBI" id="CHEBI:30616"/>
    </ligand>
</feature>
<feature type="binding site" evidence="19">
    <location>
        <position position="298"/>
    </location>
    <ligand>
        <name>ATP</name>
        <dbReference type="ChEBI" id="CHEBI:30616"/>
    </ligand>
</feature>
<keyword evidence="5 19" id="KW-0808">Transferase</keyword>
<evidence type="ECO:0000256" key="3">
    <source>
        <dbReference type="ARBA" id="ARBA00022490"/>
    </source>
</evidence>
<dbReference type="GO" id="GO:0052837">
    <property type="term" value="P:thiazole biosynthetic process"/>
    <property type="evidence" value="ECO:0007669"/>
    <property type="project" value="TreeGrafter"/>
</dbReference>
<dbReference type="PANTHER" id="PTHR43209">
    <property type="entry name" value="TRNA SULFURTRANSFERASE"/>
    <property type="match status" value="1"/>
</dbReference>
<proteinExistence type="inferred from homology"/>
<dbReference type="InterPro" id="IPR049962">
    <property type="entry name" value="THUMP_ThiI"/>
</dbReference>
<keyword evidence="4 19" id="KW-0820">tRNA-binding</keyword>
<feature type="binding site" evidence="19">
    <location>
        <position position="289"/>
    </location>
    <ligand>
        <name>ATP</name>
        <dbReference type="ChEBI" id="CHEBI:30616"/>
    </ligand>
</feature>
<evidence type="ECO:0000256" key="15">
    <source>
        <dbReference type="ARBA" id="ARBA00071867"/>
    </source>
</evidence>
<sequence>MSIMNFDRIMIRYGEMALKGKNRRAFEQKLQSNIAIKLRKYPNTTIKKTQGRMFVLLNGEKPHEVMKECQEVFGIHSLSFAVMVEKEEEQMKEAVMLAFHDARNARTFKISSKRTDKTFPIPSQELNPLLGGHILRQTEDVKVDVHNPDVEIKVEVRHEGCYVTAQDYPGAGGLPVGTTGKSLLMLSGGIDSPVAGYLTMKRGVEIEAIHFHSPPYTSERAKQKVIDLAQALSKFGSRVKIHVIPFTAIQQKIHREMPEGYSMTIMRRMMMRISEQVAARNELLSITTGESLGQVASQTMESMNTINEVTNYPIIRPLVSMDKIEIIDISRKIGTYDISIRPFEDCCTVFVPKAPKTKPTRKNANYYESNSDFTRDIEKALEESYIVEVSPDRQSGQQDDEFDDLL</sequence>
<dbReference type="Pfam" id="PF22025">
    <property type="entry name" value="ThiI_fer"/>
    <property type="match status" value="1"/>
</dbReference>
<comment type="pathway">
    <text evidence="2 19">Cofactor biosynthesis; thiamine diphosphate biosynthesis.</text>
</comment>
<dbReference type="GO" id="GO:0005829">
    <property type="term" value="C:cytosol"/>
    <property type="evidence" value="ECO:0007669"/>
    <property type="project" value="TreeGrafter"/>
</dbReference>
<dbReference type="Gene3D" id="3.40.50.620">
    <property type="entry name" value="HUPs"/>
    <property type="match status" value="1"/>
</dbReference>
<dbReference type="AlphaFoldDB" id="A0A1H0E0B1"/>
<feature type="binding site" evidence="19">
    <location>
        <position position="267"/>
    </location>
    <ligand>
        <name>ATP</name>
        <dbReference type="ChEBI" id="CHEBI:30616"/>
    </ligand>
</feature>
<evidence type="ECO:0000256" key="19">
    <source>
        <dbReference type="HAMAP-Rule" id="MF_00021"/>
    </source>
</evidence>
<evidence type="ECO:0000256" key="11">
    <source>
        <dbReference type="ARBA" id="ARBA00052330"/>
    </source>
</evidence>
<dbReference type="Gene3D" id="3.30.2130.30">
    <property type="match status" value="1"/>
</dbReference>
<dbReference type="Proteomes" id="UP000198860">
    <property type="component" value="Unassembled WGS sequence"/>
</dbReference>
<dbReference type="GO" id="GO:0004810">
    <property type="term" value="F:CCA tRNA nucleotidyltransferase activity"/>
    <property type="evidence" value="ECO:0007669"/>
    <property type="project" value="InterPro"/>
</dbReference>
<dbReference type="GO" id="GO:0005524">
    <property type="term" value="F:ATP binding"/>
    <property type="evidence" value="ECO:0007669"/>
    <property type="project" value="UniProtKB-UniRule"/>
</dbReference>
<keyword evidence="7 19" id="KW-0067">ATP-binding</keyword>
<evidence type="ECO:0000256" key="16">
    <source>
        <dbReference type="ARBA" id="ARBA00075337"/>
    </source>
</evidence>
<dbReference type="InterPro" id="IPR049961">
    <property type="entry name" value="ThiI_N"/>
</dbReference>
<dbReference type="SMART" id="SM00981">
    <property type="entry name" value="THUMP"/>
    <property type="match status" value="1"/>
</dbReference>
<comment type="subcellular location">
    <subcellularLocation>
        <location evidence="1 19">Cytoplasm</location>
    </subcellularLocation>
</comment>